<organism evidence="1 2">
    <name type="scientific">Lithocarpus litseifolius</name>
    <dbReference type="NCBI Taxonomy" id="425828"/>
    <lineage>
        <taxon>Eukaryota</taxon>
        <taxon>Viridiplantae</taxon>
        <taxon>Streptophyta</taxon>
        <taxon>Embryophyta</taxon>
        <taxon>Tracheophyta</taxon>
        <taxon>Spermatophyta</taxon>
        <taxon>Magnoliopsida</taxon>
        <taxon>eudicotyledons</taxon>
        <taxon>Gunneridae</taxon>
        <taxon>Pentapetalae</taxon>
        <taxon>rosids</taxon>
        <taxon>fabids</taxon>
        <taxon>Fagales</taxon>
        <taxon>Fagaceae</taxon>
        <taxon>Lithocarpus</taxon>
    </lineage>
</organism>
<dbReference type="Proteomes" id="UP001459277">
    <property type="component" value="Unassembled WGS sequence"/>
</dbReference>
<dbReference type="AlphaFoldDB" id="A0AAW2DHU9"/>
<sequence>MKTCLLHNLLHAFIKIIANFTPSQGSAGINNIFFVFANDANRSKPRPTTKHSSTENYYKKRLNLTGRNRETVEKDGNPIEYRLHRTRSTTRRSRSFGFKLKPNRLGGRIFSQMENHARATLSNSPFKGLVMTSERPCLWNSVYPNFIPNEKIAREVTKWQCTLYDCFHTALNEALKKEDERLKIATGEVMTRAGEKL</sequence>
<protein>
    <submittedName>
        <fullName evidence="1">Uncharacterized protein</fullName>
    </submittedName>
</protein>
<accession>A0AAW2DHU9</accession>
<keyword evidence="2" id="KW-1185">Reference proteome</keyword>
<dbReference type="EMBL" id="JAZDWU010000003">
    <property type="protein sequence ID" value="KAL0009298.1"/>
    <property type="molecule type" value="Genomic_DNA"/>
</dbReference>
<gene>
    <name evidence="1" type="ORF">SO802_010800</name>
</gene>
<name>A0AAW2DHU9_9ROSI</name>
<evidence type="ECO:0000313" key="1">
    <source>
        <dbReference type="EMBL" id="KAL0009298.1"/>
    </source>
</evidence>
<evidence type="ECO:0000313" key="2">
    <source>
        <dbReference type="Proteomes" id="UP001459277"/>
    </source>
</evidence>
<reference evidence="1 2" key="1">
    <citation type="submission" date="2024-01" db="EMBL/GenBank/DDBJ databases">
        <title>A telomere-to-telomere, gap-free genome of sweet tea (Lithocarpus litseifolius).</title>
        <authorList>
            <person name="Zhou J."/>
        </authorList>
    </citation>
    <scope>NUCLEOTIDE SEQUENCE [LARGE SCALE GENOMIC DNA]</scope>
    <source>
        <strain evidence="1">Zhou-2022a</strain>
        <tissue evidence="1">Leaf</tissue>
    </source>
</reference>
<comment type="caution">
    <text evidence="1">The sequence shown here is derived from an EMBL/GenBank/DDBJ whole genome shotgun (WGS) entry which is preliminary data.</text>
</comment>
<proteinExistence type="predicted"/>